<feature type="signal peptide" evidence="1">
    <location>
        <begin position="1"/>
        <end position="23"/>
    </location>
</feature>
<organism evidence="3 4">
    <name type="scientific">Seminavis robusta</name>
    <dbReference type="NCBI Taxonomy" id="568900"/>
    <lineage>
        <taxon>Eukaryota</taxon>
        <taxon>Sar</taxon>
        <taxon>Stramenopiles</taxon>
        <taxon>Ochrophyta</taxon>
        <taxon>Bacillariophyta</taxon>
        <taxon>Bacillariophyceae</taxon>
        <taxon>Bacillariophycidae</taxon>
        <taxon>Naviculales</taxon>
        <taxon>Naviculaceae</taxon>
        <taxon>Seminavis</taxon>
    </lineage>
</organism>
<accession>A0A9N8DEE6</accession>
<evidence type="ECO:0000313" key="4">
    <source>
        <dbReference type="Proteomes" id="UP001153069"/>
    </source>
</evidence>
<dbReference type="AlphaFoldDB" id="A0A9N8DEE6"/>
<reference evidence="3" key="1">
    <citation type="submission" date="2020-06" db="EMBL/GenBank/DDBJ databases">
        <authorList>
            <consortium name="Plant Systems Biology data submission"/>
        </authorList>
    </citation>
    <scope>NUCLEOTIDE SEQUENCE</scope>
    <source>
        <strain evidence="3">D6</strain>
    </source>
</reference>
<keyword evidence="1" id="KW-0732">Signal</keyword>
<keyword evidence="4" id="KW-1185">Reference proteome</keyword>
<feature type="domain" description="VWFD" evidence="2">
    <location>
        <begin position="251"/>
        <end position="452"/>
    </location>
</feature>
<evidence type="ECO:0000259" key="2">
    <source>
        <dbReference type="PROSITE" id="PS51233"/>
    </source>
</evidence>
<gene>
    <name evidence="3" type="ORF">SEMRO_56_G032700.1</name>
</gene>
<dbReference type="PROSITE" id="PS51233">
    <property type="entry name" value="VWFD"/>
    <property type="match status" value="1"/>
</dbReference>
<comment type="caution">
    <text evidence="3">The sequence shown here is derived from an EMBL/GenBank/DDBJ whole genome shotgun (WGS) entry which is preliminary data.</text>
</comment>
<dbReference type="InterPro" id="IPR001846">
    <property type="entry name" value="VWF_type-D"/>
</dbReference>
<dbReference type="EMBL" id="CAICTM010000055">
    <property type="protein sequence ID" value="CAB9499214.1"/>
    <property type="molecule type" value="Genomic_DNA"/>
</dbReference>
<feature type="chain" id="PRO_5040325235" description="VWFD domain-containing protein" evidence="1">
    <location>
        <begin position="24"/>
        <end position="522"/>
    </location>
</feature>
<evidence type="ECO:0000313" key="3">
    <source>
        <dbReference type="EMBL" id="CAB9499214.1"/>
    </source>
</evidence>
<evidence type="ECO:0000256" key="1">
    <source>
        <dbReference type="SAM" id="SignalP"/>
    </source>
</evidence>
<sequence length="522" mass="56755">MVKLSFSASAFMLASFAATAVQAKQVILYQNDFEAPKASLSPDPANQLLATPGNDVNTNYGAQGGPNHVKTTHGDGHFGQQNSVETLVVHSTYKSQYPYSDPDGRAGDYSIGMLADYPAAATSDFLWLDFTAPSGQDYFNVQVDISAISASGGMGPNTKVPVIYDLILIDMASGQEVVLETKRITGTTAPNDYTFAWTRGLASFNKGDRTDLRIKFDAIQPSYSAIDNLLIYTDEVEVTTVTPPDTPIAASTAKMSGDPHVQGWGGRKFDFHGGCDLVLLSHPEFANGLGLHVHVRTKIQTWWSYIETAVVQIGDQMIEMSGGSNEDGGPNVWVNGVAGARAIIEDPNLKALEEVLEAQLEGFHITYRKLDAKQHRIRIDFNRAGDAISLQTYKDWVAVSVKANKKENFKGTMGLMGRFPNGDLVARDGVSVMADTDAFGKEWQVLASEPMLFHSIGNVPASMECAMPSEKATEEQRKRRLGESSISTKDAEQACARVSPYDRDQCIFDVLATNDMDMAGAY</sequence>
<dbReference type="Proteomes" id="UP001153069">
    <property type="component" value="Unassembled WGS sequence"/>
</dbReference>
<proteinExistence type="predicted"/>
<protein>
    <recommendedName>
        <fullName evidence="2">VWFD domain-containing protein</fullName>
    </recommendedName>
</protein>
<name>A0A9N8DEE6_9STRA</name>